<keyword evidence="3" id="KW-1185">Reference proteome</keyword>
<protein>
    <submittedName>
        <fullName evidence="2">Uncharacterized protein</fullName>
    </submittedName>
</protein>
<feature type="compositionally biased region" description="Polar residues" evidence="1">
    <location>
        <begin position="65"/>
        <end position="88"/>
    </location>
</feature>
<feature type="region of interest" description="Disordered" evidence="1">
    <location>
        <begin position="65"/>
        <end position="108"/>
    </location>
</feature>
<evidence type="ECO:0000313" key="3">
    <source>
        <dbReference type="Proteomes" id="UP001497482"/>
    </source>
</evidence>
<reference evidence="2 3" key="1">
    <citation type="submission" date="2024-04" db="EMBL/GenBank/DDBJ databases">
        <authorList>
            <person name="Waldvogel A.-M."/>
            <person name="Schoenle A."/>
        </authorList>
    </citation>
    <scope>NUCLEOTIDE SEQUENCE [LARGE SCALE GENOMIC DNA]</scope>
</reference>
<gene>
    <name evidence="2" type="ORF">KC01_LOCUS25354</name>
</gene>
<proteinExistence type="predicted"/>
<dbReference type="EMBL" id="OZ035843">
    <property type="protein sequence ID" value="CAL1596723.1"/>
    <property type="molecule type" value="Genomic_DNA"/>
</dbReference>
<sequence length="156" mass="17238">MLSSTVVTVMAPHWSGRLRRSKREGMSDFQGNLQTRTEISSDVERMLSSGLQSQHRAPFVRSNTVGWSARSGPTSLDNERTMLTSASLDNKRTDRPIPSPLSSVSTPSTLSLVPHVHRLKRTTKIAAKGPLAAKFKANDEQHAFVFTKGQQSNESY</sequence>
<name>A0AAV2L6R3_KNICA</name>
<organism evidence="2 3">
    <name type="scientific">Knipowitschia caucasica</name>
    <name type="common">Caucasian dwarf goby</name>
    <name type="synonym">Pomatoschistus caucasicus</name>
    <dbReference type="NCBI Taxonomy" id="637954"/>
    <lineage>
        <taxon>Eukaryota</taxon>
        <taxon>Metazoa</taxon>
        <taxon>Chordata</taxon>
        <taxon>Craniata</taxon>
        <taxon>Vertebrata</taxon>
        <taxon>Euteleostomi</taxon>
        <taxon>Actinopterygii</taxon>
        <taxon>Neopterygii</taxon>
        <taxon>Teleostei</taxon>
        <taxon>Neoteleostei</taxon>
        <taxon>Acanthomorphata</taxon>
        <taxon>Gobiaria</taxon>
        <taxon>Gobiiformes</taxon>
        <taxon>Gobioidei</taxon>
        <taxon>Gobiidae</taxon>
        <taxon>Gobiinae</taxon>
        <taxon>Knipowitschia</taxon>
    </lineage>
</organism>
<evidence type="ECO:0000313" key="2">
    <source>
        <dbReference type="EMBL" id="CAL1596723.1"/>
    </source>
</evidence>
<evidence type="ECO:0000256" key="1">
    <source>
        <dbReference type="SAM" id="MobiDB-lite"/>
    </source>
</evidence>
<dbReference type="AlphaFoldDB" id="A0AAV2L6R3"/>
<accession>A0AAV2L6R3</accession>
<dbReference type="Proteomes" id="UP001497482">
    <property type="component" value="Chromosome 21"/>
</dbReference>